<evidence type="ECO:0000313" key="13">
    <source>
        <dbReference type="EMBL" id="MBD3933449.1"/>
    </source>
</evidence>
<feature type="region of interest" description="Disordered" evidence="12">
    <location>
        <begin position="67"/>
        <end position="86"/>
    </location>
</feature>
<dbReference type="GO" id="GO:0032259">
    <property type="term" value="P:methylation"/>
    <property type="evidence" value="ECO:0007669"/>
    <property type="project" value="UniProtKB-KW"/>
</dbReference>
<comment type="caution">
    <text evidence="13">The sequence shown here is derived from an EMBL/GenBank/DDBJ whole genome shotgun (WGS) entry which is preliminary data.</text>
</comment>
<dbReference type="EMBL" id="JACXYU010000009">
    <property type="protein sequence ID" value="MBD3933449.1"/>
    <property type="molecule type" value="Genomic_DNA"/>
</dbReference>
<reference evidence="13" key="1">
    <citation type="submission" date="2020-09" db="EMBL/GenBank/DDBJ databases">
        <title>Secondary metabolite and genome analysis of marine Streptomyces chumphonensis KK1-2T.</title>
        <authorList>
            <person name="Phongsopitanun W."/>
            <person name="Kanchanasin P."/>
            <person name="Pittayakhajonwut P."/>
            <person name="Suwanborirux K."/>
            <person name="Tanasupawat S."/>
        </authorList>
    </citation>
    <scope>NUCLEOTIDE SEQUENCE</scope>
    <source>
        <strain evidence="13">KK1-2</strain>
    </source>
</reference>
<name>A0A927IE84_9ACTN</name>
<dbReference type="RefSeq" id="WP_191210727.1">
    <property type="nucleotide sequence ID" value="NZ_BAABKL010000050.1"/>
</dbReference>
<feature type="compositionally biased region" description="Polar residues" evidence="12">
    <location>
        <begin position="67"/>
        <end position="80"/>
    </location>
</feature>
<dbReference type="InterPro" id="IPR029063">
    <property type="entry name" value="SAM-dependent_MTases_sf"/>
</dbReference>
<evidence type="ECO:0000256" key="2">
    <source>
        <dbReference type="ARBA" id="ARBA00005369"/>
    </source>
</evidence>
<evidence type="ECO:0000256" key="3">
    <source>
        <dbReference type="ARBA" id="ARBA00011890"/>
    </source>
</evidence>
<evidence type="ECO:0000256" key="6">
    <source>
        <dbReference type="ARBA" id="ARBA00022603"/>
    </source>
</evidence>
<evidence type="ECO:0000256" key="10">
    <source>
        <dbReference type="ARBA" id="ARBA00031323"/>
    </source>
</evidence>
<sequence length="388" mass="41822">MSEPRRLVEILTNLGALTPQWTAAVSAIDRALFVPDTFRQGERVVDRAETPATWARYVHGDLALTTQVNDGDDTNGSGLQTPTSSTSMPSLMLDMLELLEVSEGHRVAEIGTGTGYNAAWLAHRLGDASVVTIETDPTLAERARTNLAAAGRRPTVVCGDGLAGIPQHAPFDRLICTCSVQTVPYAWIEQTPAGRIVTPWGNGFFSASFAVLDVADGVAHGRFTGRPAFMWARQQRPGRGFLSDHLDAPKASETTTGINPETLYGDLDQRFAVSVGLPGGIWPLLVEADDGSDESTLWLLTDDARSWASVDYVPGHETFCVEQGGPRRLWDEVEAAHQRWATAGSPSRDRFGLTVTADGQAVWLDEPRSPYAVAPSTWGTAPRAPSEA</sequence>
<dbReference type="InterPro" id="IPR000682">
    <property type="entry name" value="PCMT"/>
</dbReference>
<organism evidence="13 14">
    <name type="scientific">Streptomyces chumphonensis</name>
    <dbReference type="NCBI Taxonomy" id="1214925"/>
    <lineage>
        <taxon>Bacteria</taxon>
        <taxon>Bacillati</taxon>
        <taxon>Actinomycetota</taxon>
        <taxon>Actinomycetes</taxon>
        <taxon>Kitasatosporales</taxon>
        <taxon>Streptomycetaceae</taxon>
        <taxon>Streptomyces</taxon>
    </lineage>
</organism>
<keyword evidence="14" id="KW-1185">Reference proteome</keyword>
<gene>
    <name evidence="13" type="ORF">IF129_18055</name>
</gene>
<keyword evidence="8" id="KW-0949">S-adenosyl-L-methionine</keyword>
<dbReference type="PANTHER" id="PTHR11579">
    <property type="entry name" value="PROTEIN-L-ISOASPARTATE O-METHYLTRANSFERASE"/>
    <property type="match status" value="1"/>
</dbReference>
<dbReference type="PANTHER" id="PTHR11579:SF0">
    <property type="entry name" value="PROTEIN-L-ISOASPARTATE(D-ASPARTATE) O-METHYLTRANSFERASE"/>
    <property type="match status" value="1"/>
</dbReference>
<dbReference type="CDD" id="cd02440">
    <property type="entry name" value="AdoMet_MTases"/>
    <property type="match status" value="1"/>
</dbReference>
<dbReference type="Proteomes" id="UP000632289">
    <property type="component" value="Unassembled WGS sequence"/>
</dbReference>
<dbReference type="AlphaFoldDB" id="A0A927IE84"/>
<proteinExistence type="inferred from homology"/>
<evidence type="ECO:0000256" key="9">
    <source>
        <dbReference type="ARBA" id="ARBA00030757"/>
    </source>
</evidence>
<evidence type="ECO:0000256" key="1">
    <source>
        <dbReference type="ARBA" id="ARBA00004496"/>
    </source>
</evidence>
<keyword evidence="6 13" id="KW-0489">Methyltransferase</keyword>
<keyword evidence="5" id="KW-0963">Cytoplasm</keyword>
<evidence type="ECO:0000256" key="11">
    <source>
        <dbReference type="ARBA" id="ARBA00031350"/>
    </source>
</evidence>
<keyword evidence="7" id="KW-0808">Transferase</keyword>
<accession>A0A927IE84</accession>
<dbReference type="EC" id="2.1.1.77" evidence="3"/>
<dbReference type="Pfam" id="PF01135">
    <property type="entry name" value="PCMT"/>
    <property type="match status" value="1"/>
</dbReference>
<evidence type="ECO:0000256" key="4">
    <source>
        <dbReference type="ARBA" id="ARBA00013346"/>
    </source>
</evidence>
<evidence type="ECO:0000256" key="5">
    <source>
        <dbReference type="ARBA" id="ARBA00022490"/>
    </source>
</evidence>
<dbReference type="GO" id="GO:0004719">
    <property type="term" value="F:protein-L-isoaspartate (D-aspartate) O-methyltransferase activity"/>
    <property type="evidence" value="ECO:0007669"/>
    <property type="project" value="UniProtKB-EC"/>
</dbReference>
<dbReference type="SUPFAM" id="SSF53335">
    <property type="entry name" value="S-adenosyl-L-methionine-dependent methyltransferases"/>
    <property type="match status" value="1"/>
</dbReference>
<comment type="similarity">
    <text evidence="2">Belongs to the methyltransferase superfamily. L-isoaspartyl/D-aspartyl protein methyltransferase family.</text>
</comment>
<evidence type="ECO:0000313" key="14">
    <source>
        <dbReference type="Proteomes" id="UP000632289"/>
    </source>
</evidence>
<evidence type="ECO:0000256" key="8">
    <source>
        <dbReference type="ARBA" id="ARBA00022691"/>
    </source>
</evidence>
<comment type="subcellular location">
    <subcellularLocation>
        <location evidence="1">Cytoplasm</location>
    </subcellularLocation>
</comment>
<evidence type="ECO:0000256" key="7">
    <source>
        <dbReference type="ARBA" id="ARBA00022679"/>
    </source>
</evidence>
<protein>
    <recommendedName>
        <fullName evidence="4">Protein-L-isoaspartate O-methyltransferase</fullName>
        <ecNumber evidence="3">2.1.1.77</ecNumber>
    </recommendedName>
    <alternativeName>
        <fullName evidence="11">L-isoaspartyl protein carboxyl methyltransferase</fullName>
    </alternativeName>
    <alternativeName>
        <fullName evidence="9">Protein L-isoaspartyl methyltransferase</fullName>
    </alternativeName>
    <alternativeName>
        <fullName evidence="10">Protein-beta-aspartate methyltransferase</fullName>
    </alternativeName>
</protein>
<evidence type="ECO:0000256" key="12">
    <source>
        <dbReference type="SAM" id="MobiDB-lite"/>
    </source>
</evidence>
<dbReference type="Gene3D" id="3.40.50.150">
    <property type="entry name" value="Vaccinia Virus protein VP39"/>
    <property type="match status" value="1"/>
</dbReference>
<dbReference type="GO" id="GO:0005737">
    <property type="term" value="C:cytoplasm"/>
    <property type="evidence" value="ECO:0007669"/>
    <property type="project" value="UniProtKB-SubCell"/>
</dbReference>